<feature type="region of interest" description="Disordered" evidence="1">
    <location>
        <begin position="678"/>
        <end position="704"/>
    </location>
</feature>
<dbReference type="Proteomes" id="UP000033483">
    <property type="component" value="Unassembled WGS sequence"/>
</dbReference>
<dbReference type="OrthoDB" id="5368516at2759"/>
<feature type="compositionally biased region" description="Basic and acidic residues" evidence="1">
    <location>
        <begin position="688"/>
        <end position="704"/>
    </location>
</feature>
<feature type="region of interest" description="Disordered" evidence="1">
    <location>
        <begin position="431"/>
        <end position="453"/>
    </location>
</feature>
<protein>
    <submittedName>
        <fullName evidence="3">Uncharacterized protein</fullName>
    </submittedName>
</protein>
<keyword evidence="2" id="KW-1133">Transmembrane helix</keyword>
<evidence type="ECO:0000313" key="4">
    <source>
        <dbReference type="Proteomes" id="UP000033483"/>
    </source>
</evidence>
<accession>A0A0F4ZGV5</accession>
<feature type="transmembrane region" description="Helical" evidence="2">
    <location>
        <begin position="54"/>
        <end position="78"/>
    </location>
</feature>
<keyword evidence="4" id="KW-1185">Reference proteome</keyword>
<proteinExistence type="predicted"/>
<dbReference type="AlphaFoldDB" id="A0A0F4ZGV5"/>
<feature type="transmembrane region" description="Helical" evidence="2">
    <location>
        <begin position="99"/>
        <end position="120"/>
    </location>
</feature>
<feature type="transmembrane region" description="Helical" evidence="2">
    <location>
        <begin position="140"/>
        <end position="159"/>
    </location>
</feature>
<feature type="transmembrane region" description="Helical" evidence="2">
    <location>
        <begin position="219"/>
        <end position="243"/>
    </location>
</feature>
<sequence length="725" mass="79144">MNSYEYPGYPVWARAIGDSASISTTSTFEFNSSYNVAFFNKFAFTAARQVRSSIMILAAFNIVAAFTTVVAILLDAWVRTRRRNPHFTFTRHGFSFVSLPEMFPLVLSVGIVIQSVVFVASQSIGLQGVSVLGCALTSQVMFPGMILTVFIVPYLQMVFSLNQAWIASKASPFSKRGKWNVSICLAITFFLLVVEYIVTLFVRPPNFCFASLYWFILRWGLACFILQLLVVISLIASATMVFIKLKSTTVTDAEEKSTASTMVYYAVLGILTNFLLIPFYFSIGVQNHRFVDSSALQLSLVSSIVSNISGILTGGLHLYLRSKIISEIPVSFIPGTKFAKSDKHEAFKRHIRVHTNADESQLKYDYQSVSKPPPTAGLKGHIKMDSQSTLYDPNEDYSPEKGDWARMAPNDSTGGPDAIFVVSDLPQEPPKIFSPEISPPRKGYSPTTAVDPSNTADDIAALLPSTTYMPDMNKPINNVVSDKNDVVSRDTFIATATQMPIRAFTGVNGSAVDAASFLAPPPYGKPLSGPGPRSGHKRNSSLGSLGSLGSSATVQIGLRLSNANDVRLNSNYFQDKDKVYSINYEVPPPMHQHPPAQQPKKPSPLSNNELAPESAPETPASERDNYSSRYYSNASGMTGFSNIDSFVSSDLPIQLQVQSPTTEVPTLGLATLNSMVYDPNGPGNAASRNRDDEISPISPKEESSHIEIGILASPRTANAVQKGWN</sequence>
<evidence type="ECO:0000313" key="3">
    <source>
        <dbReference type="EMBL" id="KKA29450.1"/>
    </source>
</evidence>
<name>A0A0F4ZGV5_9PEZI</name>
<keyword evidence="2" id="KW-0472">Membrane</keyword>
<comment type="caution">
    <text evidence="3">The sequence shown here is derived from an EMBL/GenBank/DDBJ whole genome shotgun (WGS) entry which is preliminary data.</text>
</comment>
<evidence type="ECO:0000256" key="2">
    <source>
        <dbReference type="SAM" id="Phobius"/>
    </source>
</evidence>
<feature type="region of interest" description="Disordered" evidence="1">
    <location>
        <begin position="584"/>
        <end position="628"/>
    </location>
</feature>
<dbReference type="EMBL" id="LAEV01000830">
    <property type="protein sequence ID" value="KKA29450.1"/>
    <property type="molecule type" value="Genomic_DNA"/>
</dbReference>
<organism evidence="3 4">
    <name type="scientific">Thielaviopsis punctulata</name>
    <dbReference type="NCBI Taxonomy" id="72032"/>
    <lineage>
        <taxon>Eukaryota</taxon>
        <taxon>Fungi</taxon>
        <taxon>Dikarya</taxon>
        <taxon>Ascomycota</taxon>
        <taxon>Pezizomycotina</taxon>
        <taxon>Sordariomycetes</taxon>
        <taxon>Hypocreomycetidae</taxon>
        <taxon>Microascales</taxon>
        <taxon>Ceratocystidaceae</taxon>
        <taxon>Thielaviopsis</taxon>
    </lineage>
</organism>
<keyword evidence="2" id="KW-0812">Transmembrane</keyword>
<evidence type="ECO:0000256" key="1">
    <source>
        <dbReference type="SAM" id="MobiDB-lite"/>
    </source>
</evidence>
<feature type="region of interest" description="Disordered" evidence="1">
    <location>
        <begin position="523"/>
        <end position="546"/>
    </location>
</feature>
<feature type="transmembrane region" description="Helical" evidence="2">
    <location>
        <begin position="179"/>
        <end position="199"/>
    </location>
</feature>
<reference evidence="3 4" key="1">
    <citation type="submission" date="2015-03" db="EMBL/GenBank/DDBJ databases">
        <authorList>
            <person name="Radwan O."/>
            <person name="Al-Naeli F.A."/>
            <person name="Rendon G.A."/>
            <person name="Fields C."/>
        </authorList>
    </citation>
    <scope>NUCLEOTIDE SEQUENCE [LARGE SCALE GENOMIC DNA]</scope>
    <source>
        <strain evidence="3">CR-DP1</strain>
    </source>
</reference>
<feature type="transmembrane region" description="Helical" evidence="2">
    <location>
        <begin position="263"/>
        <end position="283"/>
    </location>
</feature>
<feature type="compositionally biased region" description="Low complexity" evidence="1">
    <location>
        <begin position="593"/>
        <end position="604"/>
    </location>
</feature>
<gene>
    <name evidence="3" type="ORF">TD95_003113</name>
</gene>